<dbReference type="Proteomes" id="UP001229421">
    <property type="component" value="Unassembled WGS sequence"/>
</dbReference>
<dbReference type="AlphaFoldDB" id="A0AAD8KL25"/>
<comment type="caution">
    <text evidence="1">The sequence shown here is derived from an EMBL/GenBank/DDBJ whole genome shotgun (WGS) entry which is preliminary data.</text>
</comment>
<keyword evidence="2" id="KW-1185">Reference proteome</keyword>
<protein>
    <submittedName>
        <fullName evidence="1">Uncharacterized protein</fullName>
    </submittedName>
</protein>
<name>A0AAD8KL25_TARER</name>
<evidence type="ECO:0000313" key="1">
    <source>
        <dbReference type="EMBL" id="KAK1424994.1"/>
    </source>
</evidence>
<reference evidence="1" key="1">
    <citation type="journal article" date="2023" name="bioRxiv">
        <title>Improved chromosome-level genome assembly for marigold (Tagetes erecta).</title>
        <authorList>
            <person name="Jiang F."/>
            <person name="Yuan L."/>
            <person name="Wang S."/>
            <person name="Wang H."/>
            <person name="Xu D."/>
            <person name="Wang A."/>
            <person name="Fan W."/>
        </authorList>
    </citation>
    <scope>NUCLEOTIDE SEQUENCE</scope>
    <source>
        <strain evidence="1">WSJ</strain>
        <tissue evidence="1">Leaf</tissue>
    </source>
</reference>
<evidence type="ECO:0000313" key="2">
    <source>
        <dbReference type="Proteomes" id="UP001229421"/>
    </source>
</evidence>
<accession>A0AAD8KL25</accession>
<sequence>MMIQDSIFHLRHRTSLAMETPFVHPKWADEKLQIGVSATSYDDLVSCIINDHHHPILSIIDTEQKNISTDEVNQTDDLQRLTDQDYMEKIMELNDKLDMVKTMVKPGCSFEVLNTALRYMSSLATSLSKTPQRLHASL</sequence>
<organism evidence="1 2">
    <name type="scientific">Tagetes erecta</name>
    <name type="common">African marigold</name>
    <dbReference type="NCBI Taxonomy" id="13708"/>
    <lineage>
        <taxon>Eukaryota</taxon>
        <taxon>Viridiplantae</taxon>
        <taxon>Streptophyta</taxon>
        <taxon>Embryophyta</taxon>
        <taxon>Tracheophyta</taxon>
        <taxon>Spermatophyta</taxon>
        <taxon>Magnoliopsida</taxon>
        <taxon>eudicotyledons</taxon>
        <taxon>Gunneridae</taxon>
        <taxon>Pentapetalae</taxon>
        <taxon>asterids</taxon>
        <taxon>campanulids</taxon>
        <taxon>Asterales</taxon>
        <taxon>Asteraceae</taxon>
        <taxon>Asteroideae</taxon>
        <taxon>Heliantheae alliance</taxon>
        <taxon>Tageteae</taxon>
        <taxon>Tagetes</taxon>
    </lineage>
</organism>
<dbReference type="EMBL" id="JAUHHV010000005">
    <property type="protein sequence ID" value="KAK1424994.1"/>
    <property type="molecule type" value="Genomic_DNA"/>
</dbReference>
<proteinExistence type="predicted"/>
<gene>
    <name evidence="1" type="ORF">QVD17_20336</name>
</gene>